<keyword evidence="3" id="KW-1185">Reference proteome</keyword>
<dbReference type="AlphaFoldDB" id="A0A7X5RLB2"/>
<dbReference type="InterPro" id="IPR027304">
    <property type="entry name" value="Trigger_fact/SurA_dom_sf"/>
</dbReference>
<evidence type="ECO:0000313" key="2">
    <source>
        <dbReference type="EMBL" id="NDV91757.1"/>
    </source>
</evidence>
<organism evidence="2 3">
    <name type="scientific">Alteromonas profundi</name>
    <dbReference type="NCBI Taxonomy" id="2696062"/>
    <lineage>
        <taxon>Bacteria</taxon>
        <taxon>Pseudomonadati</taxon>
        <taxon>Pseudomonadota</taxon>
        <taxon>Gammaproteobacteria</taxon>
        <taxon>Alteromonadales</taxon>
        <taxon>Alteromonadaceae</taxon>
        <taxon>Alteromonas/Salinimonas group</taxon>
        <taxon>Alteromonas</taxon>
    </lineage>
</organism>
<feature type="signal peptide" evidence="1">
    <location>
        <begin position="1"/>
        <end position="27"/>
    </location>
</feature>
<proteinExistence type="predicted"/>
<feature type="chain" id="PRO_5030905458" description="Peptidyl-prolyl cis-trans isomerase" evidence="1">
    <location>
        <begin position="28"/>
        <end position="214"/>
    </location>
</feature>
<gene>
    <name evidence="2" type="ORF">GTH32_11230</name>
</gene>
<evidence type="ECO:0000313" key="3">
    <source>
        <dbReference type="Proteomes" id="UP000470213"/>
    </source>
</evidence>
<evidence type="ECO:0000256" key="1">
    <source>
        <dbReference type="SAM" id="SignalP"/>
    </source>
</evidence>
<protein>
    <recommendedName>
        <fullName evidence="4">Peptidyl-prolyl cis-trans isomerase</fullName>
    </recommendedName>
</protein>
<dbReference type="RefSeq" id="WP_163085777.1">
    <property type="nucleotide sequence ID" value="NZ_JAAAWN010000013.1"/>
</dbReference>
<name>A0A7X5RLB2_9ALTE</name>
<accession>A0A7X5RLB2</accession>
<dbReference type="SUPFAM" id="SSF109998">
    <property type="entry name" value="Triger factor/SurA peptide-binding domain-like"/>
    <property type="match status" value="1"/>
</dbReference>
<evidence type="ECO:0008006" key="4">
    <source>
        <dbReference type="Google" id="ProtNLM"/>
    </source>
</evidence>
<dbReference type="Proteomes" id="UP000470213">
    <property type="component" value="Unassembled WGS sequence"/>
</dbReference>
<sequence length="214" mass="24563">MTAIVTKRWQYIPLLLIGFFLSSGVFAQTNAPQKAVATLFGNPVSASDIEPNKAAKKKAKDVFAQQYQSAVENMRQQNLASKIIDRVIEEYQKKNNITVNRELVEDFKRVFKASLDEQNTTAAKRQEIGVKQVLQWQTDKALYEEFGGTVIFQQTNPQFPVEAYHQLLKQYANAGAFTFKHNDDEAAFWQPFEPPFTLIIEPEDINFAKPWWQP</sequence>
<comment type="caution">
    <text evidence="2">The sequence shown here is derived from an EMBL/GenBank/DDBJ whole genome shotgun (WGS) entry which is preliminary data.</text>
</comment>
<reference evidence="2 3" key="1">
    <citation type="submission" date="2020-01" db="EMBL/GenBank/DDBJ databases">
        <authorList>
            <person name="Chen J."/>
            <person name="Zhu S."/>
            <person name="Yang J."/>
        </authorList>
    </citation>
    <scope>NUCLEOTIDE SEQUENCE [LARGE SCALE GENOMIC DNA]</scope>
    <source>
        <strain evidence="2 3">345S023</strain>
    </source>
</reference>
<dbReference type="EMBL" id="JAAAWN010000013">
    <property type="protein sequence ID" value="NDV91757.1"/>
    <property type="molecule type" value="Genomic_DNA"/>
</dbReference>
<keyword evidence="1" id="KW-0732">Signal</keyword>